<gene>
    <name evidence="2" type="ORF">TeGR_g9042</name>
</gene>
<dbReference type="EMBL" id="BRYB01004069">
    <property type="protein sequence ID" value="GMI25222.1"/>
    <property type="molecule type" value="Genomic_DNA"/>
</dbReference>
<accession>A0ABQ6MFP1</accession>
<dbReference type="Proteomes" id="UP001165060">
    <property type="component" value="Unassembled WGS sequence"/>
</dbReference>
<comment type="caution">
    <text evidence="2">The sequence shown here is derived from an EMBL/GenBank/DDBJ whole genome shotgun (WGS) entry which is preliminary data.</text>
</comment>
<keyword evidence="3" id="KW-1185">Reference proteome</keyword>
<proteinExistence type="predicted"/>
<evidence type="ECO:0000313" key="3">
    <source>
        <dbReference type="Proteomes" id="UP001165060"/>
    </source>
</evidence>
<protein>
    <submittedName>
        <fullName evidence="2">Uncharacterized protein</fullName>
    </submittedName>
</protein>
<sequence length="307" mass="33956">MRPLLRPPRPSLPPPPRPRPPQPRRPLSTKPLPKQPLPKPAAEENNLFLDNLGKIFGLSLLSLVVFVARSSVRSSNRQAVVDERRDGAVLDPVEIEEMRACNPLLTPELFLELHKELAAEHPQGATYPRFLRRAAAKFREANPDPADKIELGHYLDRVVLSLPGYSDATTYPLPLLFAVLSLALYSTVERRLDCLHAVLSPPPGGPVPAAAVEAYLQTLLDTCQLPPEAQALEEGPAWPVQQYAPATGGGLLRAVRGGEGDEEKRAHDRAMYGAEGEEVTREVFGRILRARPVCAWGECYRFIQKEE</sequence>
<name>A0ABQ6MFP1_9STRA</name>
<evidence type="ECO:0000256" key="1">
    <source>
        <dbReference type="SAM" id="MobiDB-lite"/>
    </source>
</evidence>
<feature type="compositionally biased region" description="Pro residues" evidence="1">
    <location>
        <begin position="1"/>
        <end position="24"/>
    </location>
</feature>
<organism evidence="2 3">
    <name type="scientific">Tetraparma gracilis</name>
    <dbReference type="NCBI Taxonomy" id="2962635"/>
    <lineage>
        <taxon>Eukaryota</taxon>
        <taxon>Sar</taxon>
        <taxon>Stramenopiles</taxon>
        <taxon>Ochrophyta</taxon>
        <taxon>Bolidophyceae</taxon>
        <taxon>Parmales</taxon>
        <taxon>Triparmaceae</taxon>
        <taxon>Tetraparma</taxon>
    </lineage>
</organism>
<reference evidence="2 3" key="1">
    <citation type="journal article" date="2023" name="Commun. Biol.">
        <title>Genome analysis of Parmales, the sister group of diatoms, reveals the evolutionary specialization of diatoms from phago-mixotrophs to photoautotrophs.</title>
        <authorList>
            <person name="Ban H."/>
            <person name="Sato S."/>
            <person name="Yoshikawa S."/>
            <person name="Yamada K."/>
            <person name="Nakamura Y."/>
            <person name="Ichinomiya M."/>
            <person name="Sato N."/>
            <person name="Blanc-Mathieu R."/>
            <person name="Endo H."/>
            <person name="Kuwata A."/>
            <person name="Ogata H."/>
        </authorList>
    </citation>
    <scope>NUCLEOTIDE SEQUENCE [LARGE SCALE GENOMIC DNA]</scope>
</reference>
<evidence type="ECO:0000313" key="2">
    <source>
        <dbReference type="EMBL" id="GMI25222.1"/>
    </source>
</evidence>
<feature type="region of interest" description="Disordered" evidence="1">
    <location>
        <begin position="1"/>
        <end position="41"/>
    </location>
</feature>